<dbReference type="EMBL" id="JGVR01000009">
    <property type="protein sequence ID" value="KEZ19456.1"/>
    <property type="molecule type" value="Genomic_DNA"/>
</dbReference>
<dbReference type="Proteomes" id="UP000028534">
    <property type="component" value="Unassembled WGS sequence"/>
</dbReference>
<dbReference type="RefSeq" id="WP_037519074.1">
    <property type="nucleotide sequence ID" value="NZ_JGVR01000009.1"/>
</dbReference>
<gene>
    <name evidence="1" type="ORF">CP98_01977</name>
</gene>
<proteinExistence type="predicted"/>
<dbReference type="AlphaFoldDB" id="A0A084ENB4"/>
<evidence type="ECO:0000313" key="1">
    <source>
        <dbReference type="EMBL" id="KEZ19456.1"/>
    </source>
</evidence>
<comment type="caution">
    <text evidence="1">The sequence shown here is derived from an EMBL/GenBank/DDBJ whole genome shotgun (WGS) entry which is preliminary data.</text>
</comment>
<dbReference type="GO" id="GO:0006355">
    <property type="term" value="P:regulation of DNA-templated transcription"/>
    <property type="evidence" value="ECO:0007669"/>
    <property type="project" value="InterPro"/>
</dbReference>
<accession>A0A084ENB4</accession>
<dbReference type="GO" id="GO:0003677">
    <property type="term" value="F:DNA binding"/>
    <property type="evidence" value="ECO:0007669"/>
    <property type="project" value="InterPro"/>
</dbReference>
<dbReference type="InterPro" id="IPR016032">
    <property type="entry name" value="Sig_transdc_resp-reg_C-effctor"/>
</dbReference>
<name>A0A084ENB4_SPHYA</name>
<reference evidence="1 2" key="1">
    <citation type="submission" date="2014-03" db="EMBL/GenBank/DDBJ databases">
        <title>Genome sequence of Sphingobium yanoikuyae B1.</title>
        <authorList>
            <person name="Gan H.M."/>
            <person name="Gan H.Y."/>
            <person name="Savka M.A."/>
        </authorList>
    </citation>
    <scope>NUCLEOTIDE SEQUENCE [LARGE SCALE GENOMIC DNA]</scope>
    <source>
        <strain evidence="1 2">B1</strain>
    </source>
</reference>
<evidence type="ECO:0000313" key="2">
    <source>
        <dbReference type="Proteomes" id="UP000028534"/>
    </source>
</evidence>
<dbReference type="PATRIC" id="fig|13690.10.peg.2035"/>
<sequence length="185" mass="20798">MAPRKHVGSAELLRIEQLMRVMSEALALAQTLLSDRLEQQQAAALQRKMRSRTTQPSPVDVLASIQDIAAAFGEQLSHPDRNFSECWRDLVKVRIHHRIHRVGRAGAAILLRMIEEPDVFIDQKDLATSAGVASKSPRVVKVYICHLRNGLEEQGLPADMIETGTRSYRLRSDAIPQIMEMVTRP</sequence>
<organism evidence="1 2">
    <name type="scientific">Sphingobium yanoikuyae</name>
    <name type="common">Sphingomonas yanoikuyae</name>
    <dbReference type="NCBI Taxonomy" id="13690"/>
    <lineage>
        <taxon>Bacteria</taxon>
        <taxon>Pseudomonadati</taxon>
        <taxon>Pseudomonadota</taxon>
        <taxon>Alphaproteobacteria</taxon>
        <taxon>Sphingomonadales</taxon>
        <taxon>Sphingomonadaceae</taxon>
        <taxon>Sphingobium</taxon>
    </lineage>
</organism>
<protein>
    <submittedName>
        <fullName evidence="1">Uncharacterized protein</fullName>
    </submittedName>
</protein>
<dbReference type="SUPFAM" id="SSF46894">
    <property type="entry name" value="C-terminal effector domain of the bipartite response regulators"/>
    <property type="match status" value="1"/>
</dbReference>